<dbReference type="SUPFAM" id="SSF46938">
    <property type="entry name" value="CRAL/TRIO N-terminal domain"/>
    <property type="match status" value="2"/>
</dbReference>
<feature type="domain" description="CRAL-TRIO" evidence="1">
    <location>
        <begin position="388"/>
        <end position="550"/>
    </location>
</feature>
<feature type="domain" description="CRAL-TRIO" evidence="1">
    <location>
        <begin position="88"/>
        <end position="248"/>
    </location>
</feature>
<dbReference type="PANTHER" id="PTHR10174">
    <property type="entry name" value="ALPHA-TOCOPHEROL TRANSFER PROTEIN-RELATED"/>
    <property type="match status" value="1"/>
</dbReference>
<name>A0ABM1MB89_NICVS</name>
<dbReference type="SUPFAM" id="SSF52087">
    <property type="entry name" value="CRAL/TRIO domain"/>
    <property type="match status" value="2"/>
</dbReference>
<dbReference type="PRINTS" id="PR00180">
    <property type="entry name" value="CRETINALDHBP"/>
</dbReference>
<dbReference type="Pfam" id="PF00650">
    <property type="entry name" value="CRAL_TRIO"/>
    <property type="match status" value="2"/>
</dbReference>
<dbReference type="Gene3D" id="3.40.525.10">
    <property type="entry name" value="CRAL-TRIO lipid binding domain"/>
    <property type="match status" value="2"/>
</dbReference>
<evidence type="ECO:0000313" key="2">
    <source>
        <dbReference type="Proteomes" id="UP000695000"/>
    </source>
</evidence>
<reference evidence="3" key="1">
    <citation type="submission" date="2025-08" db="UniProtKB">
        <authorList>
            <consortium name="RefSeq"/>
        </authorList>
    </citation>
    <scope>IDENTIFICATION</scope>
    <source>
        <tissue evidence="3">Whole Larva</tissue>
    </source>
</reference>
<dbReference type="Gene3D" id="1.20.5.1200">
    <property type="entry name" value="Alpha-tocopherol transfer"/>
    <property type="match status" value="2"/>
</dbReference>
<dbReference type="InterPro" id="IPR001251">
    <property type="entry name" value="CRAL-TRIO_dom"/>
</dbReference>
<keyword evidence="2" id="KW-1185">Reference proteome</keyword>
<dbReference type="PANTHER" id="PTHR10174:SF130">
    <property type="entry name" value="ALPHA-TOCOPHEROL TRANSFER PROTEIN-LIKE"/>
    <property type="match status" value="1"/>
</dbReference>
<dbReference type="Pfam" id="PF03765">
    <property type="entry name" value="CRAL_TRIO_N"/>
    <property type="match status" value="1"/>
</dbReference>
<dbReference type="SMART" id="SM01100">
    <property type="entry name" value="CRAL_TRIO_N"/>
    <property type="match status" value="2"/>
</dbReference>
<organism evidence="2 3">
    <name type="scientific">Nicrophorus vespilloides</name>
    <name type="common">Boreal carrion beetle</name>
    <dbReference type="NCBI Taxonomy" id="110193"/>
    <lineage>
        <taxon>Eukaryota</taxon>
        <taxon>Metazoa</taxon>
        <taxon>Ecdysozoa</taxon>
        <taxon>Arthropoda</taxon>
        <taxon>Hexapoda</taxon>
        <taxon>Insecta</taxon>
        <taxon>Pterygota</taxon>
        <taxon>Neoptera</taxon>
        <taxon>Endopterygota</taxon>
        <taxon>Coleoptera</taxon>
        <taxon>Polyphaga</taxon>
        <taxon>Staphyliniformia</taxon>
        <taxon>Silphidae</taxon>
        <taxon>Nicrophorinae</taxon>
        <taxon>Nicrophorus</taxon>
    </lineage>
</organism>
<dbReference type="Gene3D" id="1.10.8.20">
    <property type="entry name" value="N-terminal domain of phosphatidylinositol transfer protein sec14p"/>
    <property type="match status" value="2"/>
</dbReference>
<dbReference type="CDD" id="cd00170">
    <property type="entry name" value="SEC14"/>
    <property type="match status" value="2"/>
</dbReference>
<evidence type="ECO:0000259" key="1">
    <source>
        <dbReference type="PROSITE" id="PS50191"/>
    </source>
</evidence>
<sequence>MIPIDVQVVDHEGHELTRDDIAERVQQLRTLVLADENLKKMRTDDSFLLRFLQSCKFIVELAAKRMVSYYEMIDEYPDWFKINSPEENRGLLYRNMRAMLTQRDKEGRGIYVVKLANINPSKVTMKEVVNVDDLWLESIMDDPMTQCKGLSVIIDISGYSLKLFQWLTPSNIKFGLTKMDTLPVKDIVLHVVNTSFLMSATLKLIWPLLSQKIKDSVKFHYNDLDSLHNFIDPDSLPTEYGGKLNVNYEKLAEQLIARNNEIVEKIQYLNYIFENMHIEDKLECSQIAKVLKQISHGSIEYPCLDREWQERAEEELKETPERYKQELAALKALVLNDTNLNVPKEDAFLTRFLRARKFDNKKAFNMLQRYYLMKLKCPELFQCPLPSEIETVFELQAQTMLSDRDQHGRRIYVIRVDNFDSSKVTIDDIFRTNIMALEQIVREPETQISGLVVVLDMAGLSLNHAKFFTPYYAKKMVELVQETFPLRFKGFHVVNEPFYFDAIMAVLKPFMKEKIRKRIYLHGNDLTSLHAFLNTEILPLEYGGTNGTFDNRAWKMQLLKDEDYFRSLKEYGYKVEIAEEIQEN</sequence>
<dbReference type="PROSITE" id="PS50191">
    <property type="entry name" value="CRAL_TRIO"/>
    <property type="match status" value="2"/>
</dbReference>
<dbReference type="SMART" id="SM00516">
    <property type="entry name" value="SEC14"/>
    <property type="match status" value="2"/>
</dbReference>
<dbReference type="Proteomes" id="UP000695000">
    <property type="component" value="Unplaced"/>
</dbReference>
<dbReference type="RefSeq" id="XP_017771839.1">
    <property type="nucleotide sequence ID" value="XM_017916350.1"/>
</dbReference>
<proteinExistence type="predicted"/>
<protein>
    <submittedName>
        <fullName evidence="3">Clavesin-1-like</fullName>
    </submittedName>
</protein>
<gene>
    <name evidence="3" type="primary">LOC108559176</name>
</gene>
<accession>A0ABM1MB89</accession>
<dbReference type="InterPro" id="IPR036273">
    <property type="entry name" value="CRAL/TRIO_N_dom_sf"/>
</dbReference>
<dbReference type="InterPro" id="IPR011074">
    <property type="entry name" value="CRAL/TRIO_N_dom"/>
</dbReference>
<dbReference type="InterPro" id="IPR036865">
    <property type="entry name" value="CRAL-TRIO_dom_sf"/>
</dbReference>
<dbReference type="GeneID" id="108559176"/>
<evidence type="ECO:0000313" key="3">
    <source>
        <dbReference type="RefSeq" id="XP_017771839.1"/>
    </source>
</evidence>